<protein>
    <submittedName>
        <fullName evidence="2">Ribosomal protein L7Ae</fullName>
    </submittedName>
</protein>
<dbReference type="InterPro" id="IPR029064">
    <property type="entry name" value="Ribosomal_eL30-like_sf"/>
</dbReference>
<feature type="domain" description="Ribosomal protein eL8/eL30/eS12/Gadd45" evidence="1">
    <location>
        <begin position="3"/>
        <end position="83"/>
    </location>
</feature>
<dbReference type="Pfam" id="PF01248">
    <property type="entry name" value="Ribosomal_L7Ae"/>
    <property type="match status" value="1"/>
</dbReference>
<organism evidence="2 3">
    <name type="scientific">Anoxynatronum buryatiense</name>
    <dbReference type="NCBI Taxonomy" id="489973"/>
    <lineage>
        <taxon>Bacteria</taxon>
        <taxon>Bacillati</taxon>
        <taxon>Bacillota</taxon>
        <taxon>Clostridia</taxon>
        <taxon>Eubacteriales</taxon>
        <taxon>Clostridiaceae</taxon>
        <taxon>Anoxynatronum</taxon>
    </lineage>
</organism>
<dbReference type="SUPFAM" id="SSF55315">
    <property type="entry name" value="L30e-like"/>
    <property type="match status" value="1"/>
</dbReference>
<dbReference type="Gene3D" id="3.30.1330.30">
    <property type="match status" value="1"/>
</dbReference>
<comment type="caution">
    <text evidence="2">The sequence shown here is derived from an EMBL/GenBank/DDBJ whole genome shotgun (WGS) entry which is preliminary data.</text>
</comment>
<accession>A0AA46AIB8</accession>
<evidence type="ECO:0000313" key="3">
    <source>
        <dbReference type="Proteomes" id="UP001158066"/>
    </source>
</evidence>
<proteinExistence type="predicted"/>
<dbReference type="GO" id="GO:0005840">
    <property type="term" value="C:ribosome"/>
    <property type="evidence" value="ECO:0007669"/>
    <property type="project" value="UniProtKB-KW"/>
</dbReference>
<keyword evidence="2" id="KW-0687">Ribonucleoprotein</keyword>
<dbReference type="AlphaFoldDB" id="A0AA46AIB8"/>
<dbReference type="InterPro" id="IPR004038">
    <property type="entry name" value="Ribosomal_eL8/eL30/eS12/Gad45"/>
</dbReference>
<dbReference type="Proteomes" id="UP001158066">
    <property type="component" value="Unassembled WGS sequence"/>
</dbReference>
<name>A0AA46AIB8_9CLOT</name>
<keyword evidence="3" id="KW-1185">Reference proteome</keyword>
<evidence type="ECO:0000259" key="1">
    <source>
        <dbReference type="Pfam" id="PF01248"/>
    </source>
</evidence>
<gene>
    <name evidence="2" type="ORF">SAMN06296020_103161</name>
</gene>
<keyword evidence="2" id="KW-0689">Ribosomal protein</keyword>
<reference evidence="2" key="1">
    <citation type="submission" date="2017-05" db="EMBL/GenBank/DDBJ databases">
        <authorList>
            <person name="Varghese N."/>
            <person name="Submissions S."/>
        </authorList>
    </citation>
    <scope>NUCLEOTIDE SEQUENCE</scope>
    <source>
        <strain evidence="2">Su22</strain>
    </source>
</reference>
<evidence type="ECO:0000313" key="2">
    <source>
        <dbReference type="EMBL" id="SMP47575.1"/>
    </source>
</evidence>
<sequence>MLGFAARAGKLISGETGSRIAVTKKKAKLMIMAEDAAATTQHEFMQLAERYQTPILKILTRQELGNAIGKSPRAIVVVVDPGFAIQINKRAAE</sequence>
<dbReference type="EMBL" id="FXUF01000003">
    <property type="protein sequence ID" value="SMP47575.1"/>
    <property type="molecule type" value="Genomic_DNA"/>
</dbReference>